<dbReference type="InterPro" id="IPR006233">
    <property type="entry name" value="Cys_b_lyase_bac"/>
</dbReference>
<dbReference type="InterPro" id="IPR015424">
    <property type="entry name" value="PyrdxlP-dep_Trfase"/>
</dbReference>
<dbReference type="OrthoDB" id="9790858at2"/>
<organism evidence="8 9">
    <name type="scientific">Methyloceanibacter caenitepidi</name>
    <dbReference type="NCBI Taxonomy" id="1384459"/>
    <lineage>
        <taxon>Bacteria</taxon>
        <taxon>Pseudomonadati</taxon>
        <taxon>Pseudomonadota</taxon>
        <taxon>Alphaproteobacteria</taxon>
        <taxon>Hyphomicrobiales</taxon>
        <taxon>Hyphomicrobiaceae</taxon>
        <taxon>Methyloceanibacter</taxon>
    </lineage>
</organism>
<dbReference type="KEGG" id="mcg:GL4_2055"/>
<dbReference type="PANTHER" id="PTHR43500">
    <property type="entry name" value="CYSTATHIONINE BETA-LYASE-RELATED"/>
    <property type="match status" value="1"/>
</dbReference>
<comment type="cofactor">
    <cofactor evidence="1 7">
        <name>pyridoxal 5'-phosphate</name>
        <dbReference type="ChEBI" id="CHEBI:597326"/>
    </cofactor>
</comment>
<dbReference type="PANTHER" id="PTHR43500:SF1">
    <property type="entry name" value="CYSTATHIONINE BETA-LYASE-RELATED"/>
    <property type="match status" value="1"/>
</dbReference>
<dbReference type="FunFam" id="3.40.640.10:FF:000046">
    <property type="entry name" value="Cystathionine gamma-lyase"/>
    <property type="match status" value="1"/>
</dbReference>
<comment type="catalytic activity">
    <reaction evidence="5">
        <text>L,L-cystathionine + H2O = L-homocysteine + pyruvate + NH4(+)</text>
        <dbReference type="Rhea" id="RHEA:13965"/>
        <dbReference type="ChEBI" id="CHEBI:15361"/>
        <dbReference type="ChEBI" id="CHEBI:15377"/>
        <dbReference type="ChEBI" id="CHEBI:28938"/>
        <dbReference type="ChEBI" id="CHEBI:58161"/>
        <dbReference type="ChEBI" id="CHEBI:58199"/>
    </reaction>
</comment>
<evidence type="ECO:0000256" key="6">
    <source>
        <dbReference type="PIRSR" id="PIRSR001434-2"/>
    </source>
</evidence>
<dbReference type="STRING" id="1384459.GL4_2055"/>
<feature type="modified residue" description="N6-(pyridoxal phosphate)lysine" evidence="6">
    <location>
        <position position="207"/>
    </location>
</feature>
<dbReference type="RefSeq" id="WP_045367073.1">
    <property type="nucleotide sequence ID" value="NZ_AP014648.1"/>
</dbReference>
<sequence length="390" mass="42112">MSKTKKPGKHATRLSHAGRDPARFHGFVNTPIYRGSTVLYPTLDTLLADDQEYSYGRLGTPTVRALQDALAELEGGHATLLTPSGLSAIATAIQSFVSSGDHILVSDSVYRPTRRFCDTVLKRLGVTTTYYDPVIGGGIAELLTERTQLVFTESPGSQTFEVQDIPAIAEAAHAAGAEVIMDNTWATPLFFRPFDHGVDVVVHAATKYIVGHADAMLGVITTAESAAGPVAKTHDILGLCPGPEDVYLGLRGLRTMQVRLQRHQESALALADWLAQRPEVERVIHPARPDHPGHALWKRDFLGSSGLFAIALKPVSHKALAAMVDGLDLFGMGYSWGGYESLILPFDPTAYRTATTWQVEGPALRLHVGLEDIEDLKADLDAGFARLASA</sequence>
<dbReference type="NCBIfam" id="TIGR01324">
    <property type="entry name" value="cysta_beta_ly_B"/>
    <property type="match status" value="1"/>
</dbReference>
<keyword evidence="9" id="KW-1185">Reference proteome</keyword>
<evidence type="ECO:0000256" key="2">
    <source>
        <dbReference type="ARBA" id="ARBA00009077"/>
    </source>
</evidence>
<proteinExistence type="inferred from homology"/>
<dbReference type="GO" id="GO:0019346">
    <property type="term" value="P:transsulfuration"/>
    <property type="evidence" value="ECO:0007669"/>
    <property type="project" value="InterPro"/>
</dbReference>
<dbReference type="PIRSF" id="PIRSF001434">
    <property type="entry name" value="CGS"/>
    <property type="match status" value="1"/>
</dbReference>
<dbReference type="EMBL" id="AP014648">
    <property type="protein sequence ID" value="BAQ17501.1"/>
    <property type="molecule type" value="Genomic_DNA"/>
</dbReference>
<evidence type="ECO:0000256" key="3">
    <source>
        <dbReference type="ARBA" id="ARBA00022898"/>
    </source>
</evidence>
<accession>A0A0A8K3Z8</accession>
<evidence type="ECO:0000313" key="9">
    <source>
        <dbReference type="Proteomes" id="UP000031643"/>
    </source>
</evidence>
<dbReference type="Gene3D" id="3.90.1150.10">
    <property type="entry name" value="Aspartate Aminotransferase, domain 1"/>
    <property type="match status" value="1"/>
</dbReference>
<dbReference type="GO" id="GO:0030170">
    <property type="term" value="F:pyridoxal phosphate binding"/>
    <property type="evidence" value="ECO:0007669"/>
    <property type="project" value="InterPro"/>
</dbReference>
<dbReference type="GO" id="GO:0047804">
    <property type="term" value="F:cysteine-S-conjugate beta-lyase activity"/>
    <property type="evidence" value="ECO:0007669"/>
    <property type="project" value="InterPro"/>
</dbReference>
<reference evidence="8 9" key="1">
    <citation type="submission" date="2014-09" db="EMBL/GenBank/DDBJ databases">
        <title>Genome sequencing of Methyloceanibacter caenitepidi Gela4.</title>
        <authorList>
            <person name="Takeuchi M."/>
            <person name="Susumu S."/>
            <person name="Kamagata Y."/>
            <person name="Oshima K."/>
            <person name="Hattori M."/>
            <person name="Iwasaki W."/>
        </authorList>
    </citation>
    <scope>NUCLEOTIDE SEQUENCE [LARGE SCALE GENOMIC DNA]</scope>
    <source>
        <strain evidence="8 9">Gela4</strain>
    </source>
</reference>
<protein>
    <submittedName>
        <fullName evidence="8">Cystathionine beta-lyase</fullName>
        <ecNumber evidence="8">4.4.1.8</ecNumber>
    </submittedName>
</protein>
<dbReference type="HOGENOM" id="CLU_018986_5_1_5"/>
<dbReference type="SUPFAM" id="SSF53383">
    <property type="entry name" value="PLP-dependent transferases"/>
    <property type="match status" value="1"/>
</dbReference>
<dbReference type="AlphaFoldDB" id="A0A0A8K3Z8"/>
<evidence type="ECO:0000313" key="8">
    <source>
        <dbReference type="EMBL" id="BAQ17501.1"/>
    </source>
</evidence>
<comment type="similarity">
    <text evidence="2 7">Belongs to the trans-sulfuration enzymes family.</text>
</comment>
<dbReference type="InterPro" id="IPR000277">
    <property type="entry name" value="Cys/Met-Metab_PyrdxlP-dep_enz"/>
</dbReference>
<name>A0A0A8K3Z8_9HYPH</name>
<keyword evidence="4 8" id="KW-0456">Lyase</keyword>
<dbReference type="EC" id="4.4.1.8" evidence="8"/>
<dbReference type="GO" id="GO:0019450">
    <property type="term" value="P:L-cysteine catabolic process to pyruvate"/>
    <property type="evidence" value="ECO:0007669"/>
    <property type="project" value="TreeGrafter"/>
</dbReference>
<dbReference type="InterPro" id="IPR015421">
    <property type="entry name" value="PyrdxlP-dep_Trfase_major"/>
</dbReference>
<evidence type="ECO:0000256" key="7">
    <source>
        <dbReference type="RuleBase" id="RU362118"/>
    </source>
</evidence>
<dbReference type="Proteomes" id="UP000031643">
    <property type="component" value="Chromosome"/>
</dbReference>
<dbReference type="InterPro" id="IPR015422">
    <property type="entry name" value="PyrdxlP-dep_Trfase_small"/>
</dbReference>
<evidence type="ECO:0000256" key="5">
    <source>
        <dbReference type="ARBA" id="ARBA00047517"/>
    </source>
</evidence>
<dbReference type="Gene3D" id="3.40.640.10">
    <property type="entry name" value="Type I PLP-dependent aspartate aminotransferase-like (Major domain)"/>
    <property type="match status" value="1"/>
</dbReference>
<gene>
    <name evidence="8" type="ORF">GL4_2055</name>
</gene>
<dbReference type="Pfam" id="PF01053">
    <property type="entry name" value="Cys_Met_Meta_PP"/>
    <property type="match status" value="1"/>
</dbReference>
<evidence type="ECO:0000256" key="1">
    <source>
        <dbReference type="ARBA" id="ARBA00001933"/>
    </source>
</evidence>
<evidence type="ECO:0000256" key="4">
    <source>
        <dbReference type="ARBA" id="ARBA00023239"/>
    </source>
</evidence>
<keyword evidence="3 6" id="KW-0663">Pyridoxal phosphate</keyword>